<reference evidence="1" key="2">
    <citation type="submission" date="2020-10" db="EMBL/GenBank/DDBJ databases">
        <authorList>
            <person name="Scholz U."/>
            <person name="Mascher M."/>
            <person name="Fiebig A."/>
        </authorList>
    </citation>
    <scope>NUCLEOTIDE SEQUENCE [LARGE SCALE GENOMIC DNA]</scope>
    <source>
        <strain evidence="1">cv. Morex</strain>
    </source>
</reference>
<reference evidence="1" key="3">
    <citation type="submission" date="2022-01" db="UniProtKB">
        <authorList>
            <consortium name="EnsemblPlants"/>
        </authorList>
    </citation>
    <scope>IDENTIFICATION</scope>
    <source>
        <strain evidence="1">subsp. vulgare</strain>
    </source>
</reference>
<reference evidence="2" key="1">
    <citation type="journal article" date="2012" name="Nature">
        <title>A physical, genetic and functional sequence assembly of the barley genome.</title>
        <authorList>
            <consortium name="The International Barley Genome Sequencing Consortium"/>
            <person name="Mayer K.F."/>
            <person name="Waugh R."/>
            <person name="Brown J.W."/>
            <person name="Schulman A."/>
            <person name="Langridge P."/>
            <person name="Platzer M."/>
            <person name="Fincher G.B."/>
            <person name="Muehlbauer G.J."/>
            <person name="Sato K."/>
            <person name="Close T.J."/>
            <person name="Wise R.P."/>
            <person name="Stein N."/>
        </authorList>
    </citation>
    <scope>NUCLEOTIDE SEQUENCE [LARGE SCALE GENOMIC DNA]</scope>
    <source>
        <strain evidence="2">cv. Morex</strain>
    </source>
</reference>
<dbReference type="PANTHER" id="PTHR34591">
    <property type="entry name" value="OS03G0653100 PROTEIN-RELATED"/>
    <property type="match status" value="1"/>
</dbReference>
<dbReference type="Proteomes" id="UP000011116">
    <property type="component" value="Chromosome 7H"/>
</dbReference>
<organism evidence="1 2">
    <name type="scientific">Hordeum vulgare subsp. vulgare</name>
    <name type="common">Domesticated barley</name>
    <dbReference type="NCBI Taxonomy" id="112509"/>
    <lineage>
        <taxon>Eukaryota</taxon>
        <taxon>Viridiplantae</taxon>
        <taxon>Streptophyta</taxon>
        <taxon>Embryophyta</taxon>
        <taxon>Tracheophyta</taxon>
        <taxon>Spermatophyta</taxon>
        <taxon>Magnoliopsida</taxon>
        <taxon>Liliopsida</taxon>
        <taxon>Poales</taxon>
        <taxon>Poaceae</taxon>
        <taxon>BOP clade</taxon>
        <taxon>Pooideae</taxon>
        <taxon>Triticodae</taxon>
        <taxon>Triticeae</taxon>
        <taxon>Hordeinae</taxon>
        <taxon>Hordeum</taxon>
    </lineage>
</organism>
<evidence type="ECO:0000313" key="2">
    <source>
        <dbReference type="Proteomes" id="UP000011116"/>
    </source>
</evidence>
<dbReference type="EnsemblPlants" id="HORVU.MOREX.r3.7HG0646870.1">
    <property type="protein sequence ID" value="HORVU.MOREX.r3.7HG0646870.1.CDS1"/>
    <property type="gene ID" value="HORVU.MOREX.r3.7HG0646870"/>
</dbReference>
<dbReference type="AlphaFoldDB" id="A0A8I7BI66"/>
<evidence type="ECO:0000313" key="1">
    <source>
        <dbReference type="EnsemblPlants" id="HORVU.MOREX.r3.7HG0646870.1.CDS1"/>
    </source>
</evidence>
<dbReference type="PANTHER" id="PTHR34591:SF29">
    <property type="entry name" value="F-BOX DOMAIN-CONTAINING PROTEIN"/>
    <property type="match status" value="1"/>
</dbReference>
<keyword evidence="2" id="KW-1185">Reference proteome</keyword>
<accession>A0A8I7BI66</accession>
<sequence length="143" mass="15956">MPRIHVQDHCNGLLLLDHCVVNPATRQWAPLPPAPDLAQPPPPGMISSLPRDHLVFDPTLSPNYFEVLSVPKVPFKDGDECVEESEWPPSTLILPVFSSKSESWEERTFSREGAAAGTLPGMVASRRILFKHLLAWGTLYMFL</sequence>
<proteinExistence type="predicted"/>
<protein>
    <submittedName>
        <fullName evidence="1">Uncharacterized protein</fullName>
    </submittedName>
</protein>
<dbReference type="Gramene" id="HORVU.MOREX.r2.7HG0536820.1">
    <property type="protein sequence ID" value="HORVU.MOREX.r2.7HG0536820.1.CDS.1"/>
    <property type="gene ID" value="HORVU.MOREX.r2.7HG0536820"/>
</dbReference>
<name>A0A8I7BI66_HORVV</name>
<dbReference type="Gramene" id="HORVU.MOREX.r3.7HG0646870.1">
    <property type="protein sequence ID" value="HORVU.MOREX.r3.7HG0646870.1.CDS1"/>
    <property type="gene ID" value="HORVU.MOREX.r3.7HG0646870"/>
</dbReference>